<feature type="domain" description="Histidine kinase" evidence="8">
    <location>
        <begin position="150"/>
        <end position="362"/>
    </location>
</feature>
<dbReference type="Pfam" id="PF00512">
    <property type="entry name" value="HisKA"/>
    <property type="match status" value="1"/>
</dbReference>
<dbReference type="PROSITE" id="PS50109">
    <property type="entry name" value="HIS_KIN"/>
    <property type="match status" value="1"/>
</dbReference>
<dbReference type="SUPFAM" id="SSF47384">
    <property type="entry name" value="Homodimeric domain of signal transducing histidine kinase"/>
    <property type="match status" value="1"/>
</dbReference>
<dbReference type="Proteomes" id="UP000309788">
    <property type="component" value="Unassembled WGS sequence"/>
</dbReference>
<dbReference type="PROSITE" id="PS50110">
    <property type="entry name" value="RESPONSE_REGULATORY"/>
    <property type="match status" value="1"/>
</dbReference>
<comment type="caution">
    <text evidence="10">The sequence shown here is derived from an EMBL/GenBank/DDBJ whole genome shotgun (WGS) entry which is preliminary data.</text>
</comment>
<organism evidence="10 11">
    <name type="scientific">Dyadobacter sediminis</name>
    <dbReference type="NCBI Taxonomy" id="1493691"/>
    <lineage>
        <taxon>Bacteria</taxon>
        <taxon>Pseudomonadati</taxon>
        <taxon>Bacteroidota</taxon>
        <taxon>Cytophagia</taxon>
        <taxon>Cytophagales</taxon>
        <taxon>Spirosomataceae</taxon>
        <taxon>Dyadobacter</taxon>
    </lineage>
</organism>
<dbReference type="InterPro" id="IPR003594">
    <property type="entry name" value="HATPase_dom"/>
</dbReference>
<dbReference type="PANTHER" id="PTHR43711:SF26">
    <property type="entry name" value="SENSOR HISTIDINE KINASE RCSC"/>
    <property type="match status" value="1"/>
</dbReference>
<evidence type="ECO:0000313" key="10">
    <source>
        <dbReference type="EMBL" id="TLU96003.1"/>
    </source>
</evidence>
<dbReference type="SMART" id="SM00387">
    <property type="entry name" value="HATPase_c"/>
    <property type="match status" value="1"/>
</dbReference>
<evidence type="ECO:0000256" key="4">
    <source>
        <dbReference type="ARBA" id="ARBA00022679"/>
    </source>
</evidence>
<dbReference type="SMART" id="SM00388">
    <property type="entry name" value="HisKA"/>
    <property type="match status" value="1"/>
</dbReference>
<dbReference type="InterPro" id="IPR050736">
    <property type="entry name" value="Sensor_HK_Regulatory"/>
</dbReference>
<dbReference type="PANTHER" id="PTHR43711">
    <property type="entry name" value="TWO-COMPONENT HISTIDINE KINASE"/>
    <property type="match status" value="1"/>
</dbReference>
<evidence type="ECO:0000256" key="2">
    <source>
        <dbReference type="ARBA" id="ARBA00012438"/>
    </source>
</evidence>
<dbReference type="Gene3D" id="3.40.50.2300">
    <property type="match status" value="1"/>
</dbReference>
<proteinExistence type="predicted"/>
<dbReference type="CDD" id="cd00075">
    <property type="entry name" value="HATPase"/>
    <property type="match status" value="1"/>
</dbReference>
<dbReference type="InterPro" id="IPR005467">
    <property type="entry name" value="His_kinase_dom"/>
</dbReference>
<dbReference type="Pfam" id="PF02518">
    <property type="entry name" value="HATPase_c"/>
    <property type="match status" value="1"/>
</dbReference>
<dbReference type="EC" id="2.7.13.3" evidence="2"/>
<evidence type="ECO:0000256" key="7">
    <source>
        <dbReference type="PROSITE-ProRule" id="PRU00169"/>
    </source>
</evidence>
<keyword evidence="5" id="KW-0418">Kinase</keyword>
<dbReference type="Gene3D" id="1.10.287.130">
    <property type="match status" value="1"/>
</dbReference>
<dbReference type="PRINTS" id="PR00344">
    <property type="entry name" value="BCTRLSENSOR"/>
</dbReference>
<evidence type="ECO:0000313" key="11">
    <source>
        <dbReference type="Proteomes" id="UP000309788"/>
    </source>
</evidence>
<dbReference type="InterPro" id="IPR036097">
    <property type="entry name" value="HisK_dim/P_sf"/>
</dbReference>
<evidence type="ECO:0000256" key="5">
    <source>
        <dbReference type="ARBA" id="ARBA00022777"/>
    </source>
</evidence>
<dbReference type="InterPro" id="IPR004358">
    <property type="entry name" value="Sig_transdc_His_kin-like_C"/>
</dbReference>
<name>A0A5R9KIF1_9BACT</name>
<dbReference type="SMART" id="SM00448">
    <property type="entry name" value="REC"/>
    <property type="match status" value="1"/>
</dbReference>
<dbReference type="Pfam" id="PF00072">
    <property type="entry name" value="Response_reg"/>
    <property type="match status" value="1"/>
</dbReference>
<sequence>MSNKSISILYIDDEEHNLHSFKASFRKQYDITITPSVVEAEQILETKDFCIILADQRMPIMTGVQFFEKIRTRYPKPIRILITGHTDIGAAIDAINKGEVFRFIDKPWDYKYVENAITHAYDIYKTREDLKQRNMELQKANEELDKFVYSASHDLRAPLMSVLGIVNLALIEDDVKSQNEYLELIRQSVKKLDTFIINIIDYYKNARGVPVVTSISFEELITEVLATIKYLPEYGNLHFTTEIDQSGVFMSDVMKLRIIFNNLINNAIKFQDPAKPQPFVRLSVKCTTSHAKIVIEDNGFGIKEADQDKIFKMFYRAGATNSGSGIGLYIVHEAISKLGGEIHVQSQPGQGSRFEINIPSIQNKPS</sequence>
<keyword evidence="11" id="KW-1185">Reference proteome</keyword>
<dbReference type="InterPro" id="IPR001789">
    <property type="entry name" value="Sig_transdc_resp-reg_receiver"/>
</dbReference>
<keyword evidence="6" id="KW-0902">Two-component regulatory system</keyword>
<dbReference type="AlphaFoldDB" id="A0A5R9KIF1"/>
<dbReference type="CDD" id="cd00082">
    <property type="entry name" value="HisKA"/>
    <property type="match status" value="1"/>
</dbReference>
<comment type="catalytic activity">
    <reaction evidence="1">
        <text>ATP + protein L-histidine = ADP + protein N-phospho-L-histidine.</text>
        <dbReference type="EC" id="2.7.13.3"/>
    </reaction>
</comment>
<dbReference type="CDD" id="cd17569">
    <property type="entry name" value="REC_HupR-like"/>
    <property type="match status" value="1"/>
</dbReference>
<accession>A0A5R9KIF1</accession>
<dbReference type="InterPro" id="IPR011006">
    <property type="entry name" value="CheY-like_superfamily"/>
</dbReference>
<dbReference type="OrthoDB" id="109585at2"/>
<keyword evidence="3 7" id="KW-0597">Phosphoprotein</keyword>
<dbReference type="SUPFAM" id="SSF52172">
    <property type="entry name" value="CheY-like"/>
    <property type="match status" value="1"/>
</dbReference>
<feature type="domain" description="Response regulatory" evidence="9">
    <location>
        <begin position="7"/>
        <end position="121"/>
    </location>
</feature>
<feature type="modified residue" description="4-aspartylphosphate" evidence="7">
    <location>
        <position position="55"/>
    </location>
</feature>
<dbReference type="InterPro" id="IPR036890">
    <property type="entry name" value="HATPase_C_sf"/>
</dbReference>
<evidence type="ECO:0000256" key="3">
    <source>
        <dbReference type="ARBA" id="ARBA00022553"/>
    </source>
</evidence>
<evidence type="ECO:0000259" key="8">
    <source>
        <dbReference type="PROSITE" id="PS50109"/>
    </source>
</evidence>
<keyword evidence="4" id="KW-0808">Transferase</keyword>
<evidence type="ECO:0000259" key="9">
    <source>
        <dbReference type="PROSITE" id="PS50110"/>
    </source>
</evidence>
<protein>
    <recommendedName>
        <fullName evidence="2">histidine kinase</fullName>
        <ecNumber evidence="2">2.7.13.3</ecNumber>
    </recommendedName>
</protein>
<gene>
    <name evidence="10" type="ORF">FEM55_02305</name>
</gene>
<evidence type="ECO:0000256" key="6">
    <source>
        <dbReference type="ARBA" id="ARBA00023012"/>
    </source>
</evidence>
<dbReference type="Gene3D" id="3.30.565.10">
    <property type="entry name" value="Histidine kinase-like ATPase, C-terminal domain"/>
    <property type="match status" value="1"/>
</dbReference>
<reference evidence="10 11" key="1">
    <citation type="submission" date="2019-05" db="EMBL/GenBank/DDBJ databases">
        <authorList>
            <person name="Qu J.-H."/>
        </authorList>
    </citation>
    <scope>NUCLEOTIDE SEQUENCE [LARGE SCALE GENOMIC DNA]</scope>
    <source>
        <strain evidence="10 11">Z12</strain>
    </source>
</reference>
<evidence type="ECO:0000256" key="1">
    <source>
        <dbReference type="ARBA" id="ARBA00000085"/>
    </source>
</evidence>
<dbReference type="GO" id="GO:0000155">
    <property type="term" value="F:phosphorelay sensor kinase activity"/>
    <property type="evidence" value="ECO:0007669"/>
    <property type="project" value="InterPro"/>
</dbReference>
<dbReference type="RefSeq" id="WP_138279697.1">
    <property type="nucleotide sequence ID" value="NZ_BMGE01000001.1"/>
</dbReference>
<dbReference type="SUPFAM" id="SSF55874">
    <property type="entry name" value="ATPase domain of HSP90 chaperone/DNA topoisomerase II/histidine kinase"/>
    <property type="match status" value="1"/>
</dbReference>
<dbReference type="EMBL" id="VCEI01000011">
    <property type="protein sequence ID" value="TLU96003.1"/>
    <property type="molecule type" value="Genomic_DNA"/>
</dbReference>
<dbReference type="InterPro" id="IPR003661">
    <property type="entry name" value="HisK_dim/P_dom"/>
</dbReference>